<dbReference type="AlphaFoldDB" id="A0A2V5IIY5"/>
<feature type="coiled-coil region" evidence="1">
    <location>
        <begin position="145"/>
        <end position="176"/>
    </location>
</feature>
<evidence type="ECO:0000313" key="4">
    <source>
        <dbReference type="Proteomes" id="UP000248817"/>
    </source>
</evidence>
<evidence type="ECO:0000256" key="2">
    <source>
        <dbReference type="SAM" id="MobiDB-lite"/>
    </source>
</evidence>
<accession>A0A2V5IIY5</accession>
<evidence type="ECO:0000313" key="3">
    <source>
        <dbReference type="EMBL" id="PYI36629.1"/>
    </source>
</evidence>
<gene>
    <name evidence="3" type="ORF">BP00DRAFT_491761</name>
</gene>
<dbReference type="EMBL" id="KZ825464">
    <property type="protein sequence ID" value="PYI36629.1"/>
    <property type="molecule type" value="Genomic_DNA"/>
</dbReference>
<protein>
    <submittedName>
        <fullName evidence="3">Uncharacterized protein</fullName>
    </submittedName>
</protein>
<dbReference type="Proteomes" id="UP000248817">
    <property type="component" value="Unassembled WGS sequence"/>
</dbReference>
<keyword evidence="1" id="KW-0175">Coiled coil</keyword>
<name>A0A2V5IIY5_9EURO</name>
<keyword evidence="4" id="KW-1185">Reference proteome</keyword>
<organism evidence="3 4">
    <name type="scientific">Aspergillus indologenus CBS 114.80</name>
    <dbReference type="NCBI Taxonomy" id="1450541"/>
    <lineage>
        <taxon>Eukaryota</taxon>
        <taxon>Fungi</taxon>
        <taxon>Dikarya</taxon>
        <taxon>Ascomycota</taxon>
        <taxon>Pezizomycotina</taxon>
        <taxon>Eurotiomycetes</taxon>
        <taxon>Eurotiomycetidae</taxon>
        <taxon>Eurotiales</taxon>
        <taxon>Aspergillaceae</taxon>
        <taxon>Aspergillus</taxon>
        <taxon>Aspergillus subgen. Circumdati</taxon>
    </lineage>
</organism>
<reference evidence="3 4" key="1">
    <citation type="submission" date="2018-02" db="EMBL/GenBank/DDBJ databases">
        <title>The genomes of Aspergillus section Nigri reveals drivers in fungal speciation.</title>
        <authorList>
            <consortium name="DOE Joint Genome Institute"/>
            <person name="Vesth T.C."/>
            <person name="Nybo J."/>
            <person name="Theobald S."/>
            <person name="Brandl J."/>
            <person name="Frisvad J.C."/>
            <person name="Nielsen K.F."/>
            <person name="Lyhne E.K."/>
            <person name="Kogle M.E."/>
            <person name="Kuo A."/>
            <person name="Riley R."/>
            <person name="Clum A."/>
            <person name="Nolan M."/>
            <person name="Lipzen A."/>
            <person name="Salamov A."/>
            <person name="Henrissat B."/>
            <person name="Wiebenga A."/>
            <person name="De vries R.P."/>
            <person name="Grigoriev I.V."/>
            <person name="Mortensen U.H."/>
            <person name="Andersen M.R."/>
            <person name="Baker S.E."/>
        </authorList>
    </citation>
    <scope>NUCLEOTIDE SEQUENCE [LARGE SCALE GENOMIC DNA]</scope>
    <source>
        <strain evidence="3 4">CBS 114.80</strain>
    </source>
</reference>
<proteinExistence type="predicted"/>
<evidence type="ECO:0000256" key="1">
    <source>
        <dbReference type="SAM" id="Coils"/>
    </source>
</evidence>
<feature type="region of interest" description="Disordered" evidence="2">
    <location>
        <begin position="188"/>
        <end position="214"/>
    </location>
</feature>
<sequence>MGYTEKQQAEIALGPIGTGIYYLCQWISPPLSNSQRLEQAGPLLAGWSLAINLETDDLVFLKTAGYHSGYLQVHPAPGGAHFLLKEWMVKSRDSDANFNVLYVDDYNEEGPDFQCTRENLVEFSRWWNGYELTGDEKKYYLTLIKAIIQREEKEANDRYRAQEEADAKNLEELKAKYPNGIGLAEFQEMQDQHEQRHMWRADDPFHSGREEDDD</sequence>
<feature type="compositionally biased region" description="Basic and acidic residues" evidence="2">
    <location>
        <begin position="190"/>
        <end position="214"/>
    </location>
</feature>